<feature type="repeat" description="TPR" evidence="1">
    <location>
        <begin position="416"/>
        <end position="449"/>
    </location>
</feature>
<dbReference type="Pfam" id="PF13432">
    <property type="entry name" value="TPR_16"/>
    <property type="match status" value="1"/>
</dbReference>
<organism evidence="4 5">
    <name type="scientific">Anaeramoeba flamelloides</name>
    <dbReference type="NCBI Taxonomy" id="1746091"/>
    <lineage>
        <taxon>Eukaryota</taxon>
        <taxon>Metamonada</taxon>
        <taxon>Anaeramoebidae</taxon>
        <taxon>Anaeramoeba</taxon>
    </lineage>
</organism>
<feature type="repeat" description="TPR" evidence="1">
    <location>
        <begin position="279"/>
        <end position="312"/>
    </location>
</feature>
<feature type="compositionally biased region" description="Basic and acidic residues" evidence="2">
    <location>
        <begin position="161"/>
        <end position="187"/>
    </location>
</feature>
<dbReference type="GO" id="GO:0045892">
    <property type="term" value="P:negative regulation of DNA-templated transcription"/>
    <property type="evidence" value="ECO:0007669"/>
    <property type="project" value="InterPro"/>
</dbReference>
<name>A0AAV8A832_9EUKA</name>
<evidence type="ECO:0000256" key="2">
    <source>
        <dbReference type="SAM" id="MobiDB-lite"/>
    </source>
</evidence>
<feature type="compositionally biased region" description="Basic and acidic residues" evidence="2">
    <location>
        <begin position="123"/>
        <end position="144"/>
    </location>
</feature>
<feature type="compositionally biased region" description="Low complexity" evidence="2">
    <location>
        <begin position="147"/>
        <end position="160"/>
    </location>
</feature>
<dbReference type="Pfam" id="PF00515">
    <property type="entry name" value="TPR_1"/>
    <property type="match status" value="1"/>
</dbReference>
<dbReference type="InterPro" id="IPR011990">
    <property type="entry name" value="TPR-like_helical_dom_sf"/>
</dbReference>
<feature type="repeat" description="TPR" evidence="1">
    <location>
        <begin position="36"/>
        <end position="69"/>
    </location>
</feature>
<evidence type="ECO:0000313" key="4">
    <source>
        <dbReference type="EMBL" id="KAJ3448668.1"/>
    </source>
</evidence>
<feature type="transmembrane region" description="Helical" evidence="3">
    <location>
        <begin position="886"/>
        <end position="913"/>
    </location>
</feature>
<dbReference type="PANTHER" id="PTHR44749">
    <property type="entry name" value="SUPPRESSOR OF RPS4-RLD 1"/>
    <property type="match status" value="1"/>
</dbReference>
<feature type="compositionally biased region" description="Basic and acidic residues" evidence="2">
    <location>
        <begin position="673"/>
        <end position="696"/>
    </location>
</feature>
<feature type="region of interest" description="Disordered" evidence="2">
    <location>
        <begin position="123"/>
        <end position="211"/>
    </location>
</feature>
<feature type="repeat" description="TPR" evidence="1">
    <location>
        <begin position="348"/>
        <end position="381"/>
    </location>
</feature>
<dbReference type="InterPro" id="IPR044650">
    <property type="entry name" value="SRFR1-like"/>
</dbReference>
<dbReference type="AlphaFoldDB" id="A0AAV8A832"/>
<feature type="repeat" description="TPR" evidence="1">
    <location>
        <begin position="382"/>
        <end position="415"/>
    </location>
</feature>
<sequence length="981" mass="115329">MTFLQANKCYLEENYSKAIQLYTKVLKNCNNPKDTINLLLNRGMCYYQLELYKLSIKDFDRSIIHDPNSVMAYLFKGKSLWLSGKQKQAKKYWEIAKELKGPVYLLNKIEKYLTCGLNGEKQLRQKTDKKKGSEETKKEKETKQQKQKQSQEQKQNQNQKENQKEKEKQEQKEKEKEKEKEEKRNVSETKNWNILPKNTQKTQEEKEKEKNYSFEKDPLMLKNNRLAETLATQGLVQDGMGNPEVDKLIALGYLLVNKGFYNKGIVLFNSLIVKYPNLLAVYIGKGTCHAMLQEYQLAVDNFTKAIKINPNSLEAYKRRGQTRSAMGLDKQALSDLTIAFGKSNEKDFECSYQRGIILHKLKNYSRAIPDFEFCIKIQPKHIYSWNFLGLSLNGLGETTQAIVCYERALSFNPNFKEALTNLAQINKDLGNYERSLEYFERSLKIDPTYYHAQYLSALNFYASGRHRLAADRLLVALKIEPSNVDALLWRGAALHAIGDFEQSFNCFNQIVLKKPEHIAWYNREMLAYWVKFLDQKIDSFSFDKDLHPQFKEFWCKKMDPKNLKNYNPVFHTINNLIKFKKKSLLTVNLNLIRESNNQLKVYKKILKVAEHLGRLIQINMPGFMKNLRQHRVAGLAMIMMAQKLKRQLLDNLDVNETLKKKEDNENENQNENQNEKEKEKEKENENENENKNENENENKKEFLNWREWYDIGVKWRQVSEPMDPVFWVDLLTKEQFKQGFGSHTPMFTGQCKVVRYYAYFDKAFLIFKELFMKENPELKKQISKSSTLFELYSLKKGDFYVVTPCQKITNKNETMDGTRLTIQFKYPEGLEFSIRTPGTPPRLIEYSRELSSLWESLHALAKKGKDENDRWVESEKILDCIIKITFYWYNFMPLSRGTAAIGYIGLISMLLAFNFEIKRELNMDVQLDWEAILEQDPNVFKKVALKWLNPNLEKSSILEQLPQLDLEITTLRNMIQIMILD</sequence>
<comment type="caution">
    <text evidence="4">The sequence shown here is derived from an EMBL/GenBank/DDBJ whole genome shotgun (WGS) entry which is preliminary data.</text>
</comment>
<keyword evidence="3" id="KW-1133">Transmembrane helix</keyword>
<protein>
    <submittedName>
        <fullName evidence="4">Suppressor of rps4-rld</fullName>
    </submittedName>
</protein>
<evidence type="ECO:0000256" key="1">
    <source>
        <dbReference type="PROSITE-ProRule" id="PRU00339"/>
    </source>
</evidence>
<dbReference type="Gene3D" id="1.25.40.10">
    <property type="entry name" value="Tetratricopeptide repeat domain"/>
    <property type="match status" value="3"/>
</dbReference>
<feature type="region of interest" description="Disordered" evidence="2">
    <location>
        <begin position="659"/>
        <end position="696"/>
    </location>
</feature>
<dbReference type="PROSITE" id="PS50293">
    <property type="entry name" value="TPR_REGION"/>
    <property type="match status" value="1"/>
</dbReference>
<evidence type="ECO:0000313" key="5">
    <source>
        <dbReference type="Proteomes" id="UP001146793"/>
    </source>
</evidence>
<dbReference type="PROSITE" id="PS50005">
    <property type="entry name" value="TPR"/>
    <property type="match status" value="5"/>
</dbReference>
<dbReference type="SMART" id="SM00028">
    <property type="entry name" value="TPR"/>
    <property type="match status" value="10"/>
</dbReference>
<reference evidence="4" key="1">
    <citation type="submission" date="2022-08" db="EMBL/GenBank/DDBJ databases">
        <title>Novel sulphate-reducing endosymbionts in the free-living metamonad Anaeramoeba.</title>
        <authorList>
            <person name="Jerlstrom-Hultqvist J."/>
            <person name="Cepicka I."/>
            <person name="Gallot-Lavallee L."/>
            <person name="Salas-Leiva D."/>
            <person name="Curtis B.A."/>
            <person name="Zahonova K."/>
            <person name="Pipaliya S."/>
            <person name="Dacks J."/>
            <person name="Roger A.J."/>
        </authorList>
    </citation>
    <scope>NUCLEOTIDE SEQUENCE</scope>
    <source>
        <strain evidence="4">Busselton2</strain>
    </source>
</reference>
<accession>A0AAV8A832</accession>
<dbReference type="SUPFAM" id="SSF48452">
    <property type="entry name" value="TPR-like"/>
    <property type="match status" value="3"/>
</dbReference>
<keyword evidence="3" id="KW-0812">Transmembrane</keyword>
<keyword evidence="1" id="KW-0802">TPR repeat</keyword>
<keyword evidence="3" id="KW-0472">Membrane</keyword>
<dbReference type="PANTHER" id="PTHR44749:SF1">
    <property type="entry name" value="TETRATRICOPEPTIDE-LIKE HELICAL DOMAIN-CONTAINING PROTEIN"/>
    <property type="match status" value="1"/>
</dbReference>
<evidence type="ECO:0000256" key="3">
    <source>
        <dbReference type="SAM" id="Phobius"/>
    </source>
</evidence>
<feature type="compositionally biased region" description="Basic and acidic residues" evidence="2">
    <location>
        <begin position="202"/>
        <end position="211"/>
    </location>
</feature>
<dbReference type="EMBL" id="JANTQA010000015">
    <property type="protein sequence ID" value="KAJ3448668.1"/>
    <property type="molecule type" value="Genomic_DNA"/>
</dbReference>
<gene>
    <name evidence="4" type="ORF">M0812_01150</name>
</gene>
<dbReference type="Pfam" id="PF13181">
    <property type="entry name" value="TPR_8"/>
    <property type="match status" value="2"/>
</dbReference>
<dbReference type="InterPro" id="IPR019734">
    <property type="entry name" value="TPR_rpt"/>
</dbReference>
<dbReference type="Proteomes" id="UP001146793">
    <property type="component" value="Unassembled WGS sequence"/>
</dbReference>
<proteinExistence type="predicted"/>